<dbReference type="Proteomes" id="UP000255469">
    <property type="component" value="Unassembled WGS sequence"/>
</dbReference>
<dbReference type="EMBL" id="UGTM01000001">
    <property type="protein sequence ID" value="SUB86498.1"/>
    <property type="molecule type" value="Genomic_DNA"/>
</dbReference>
<keyword evidence="2" id="KW-0812">Transmembrane</keyword>
<evidence type="ECO:0000256" key="1">
    <source>
        <dbReference type="SAM" id="Coils"/>
    </source>
</evidence>
<keyword evidence="2" id="KW-0472">Membrane</keyword>
<reference evidence="3 4" key="1">
    <citation type="submission" date="2018-06" db="EMBL/GenBank/DDBJ databases">
        <authorList>
            <consortium name="Pathogen Informatics"/>
            <person name="Doyle S."/>
        </authorList>
    </citation>
    <scope>NUCLEOTIDE SEQUENCE [LARGE SCALE GENOMIC DNA]</scope>
    <source>
        <strain evidence="3 4">NCTC13067</strain>
    </source>
</reference>
<evidence type="ECO:0000313" key="3">
    <source>
        <dbReference type="EMBL" id="SUB86498.1"/>
    </source>
</evidence>
<keyword evidence="1" id="KW-0175">Coiled coil</keyword>
<gene>
    <name evidence="3" type="ORF">NCTC13067_00137</name>
</gene>
<feature type="coiled-coil region" evidence="1">
    <location>
        <begin position="118"/>
        <end position="145"/>
    </location>
</feature>
<keyword evidence="2" id="KW-1133">Transmembrane helix</keyword>
<feature type="transmembrane region" description="Helical" evidence="2">
    <location>
        <begin position="55"/>
        <end position="74"/>
    </location>
</feature>
<sequence>MKKIQEQTLKEIVSELYEELEAKSLMDDRNITETIDKLNQRIEIHEKSKRGLANLWMFLIVVFTSSLIANMLLFDRNDTLESKLNLLEYRDSLFEQFIEPDSNSFITYRTVNGKPVTYHQLEMEKDSLEKKNINIENLKEHYRIQLGLVIRNYPITFQKRGNIYMIEAPQIDSALHLLPVYRDMVKYDPRNQTWIVSRYNN</sequence>
<dbReference type="AlphaFoldDB" id="A0A379E196"/>
<name>A0A379E196_9BACT</name>
<evidence type="ECO:0000313" key="4">
    <source>
        <dbReference type="Proteomes" id="UP000255469"/>
    </source>
</evidence>
<organism evidence="3 4">
    <name type="scientific">Prevotella denticola</name>
    <dbReference type="NCBI Taxonomy" id="28129"/>
    <lineage>
        <taxon>Bacteria</taxon>
        <taxon>Pseudomonadati</taxon>
        <taxon>Bacteroidota</taxon>
        <taxon>Bacteroidia</taxon>
        <taxon>Bacteroidales</taxon>
        <taxon>Prevotellaceae</taxon>
        <taxon>Prevotella</taxon>
    </lineage>
</organism>
<accession>A0A379E196</accession>
<protein>
    <submittedName>
        <fullName evidence="3">Uncharacterized protein</fullName>
    </submittedName>
</protein>
<proteinExistence type="predicted"/>
<dbReference type="RefSeq" id="WP_029216537.1">
    <property type="nucleotide sequence ID" value="NZ_CAUVPN010000020.1"/>
</dbReference>
<evidence type="ECO:0000256" key="2">
    <source>
        <dbReference type="SAM" id="Phobius"/>
    </source>
</evidence>